<accession>A0A0F9VYL8</accession>
<proteinExistence type="predicted"/>
<dbReference type="AlphaFoldDB" id="A0A0F9VYL8"/>
<comment type="caution">
    <text evidence="1">The sequence shown here is derived from an EMBL/GenBank/DDBJ whole genome shotgun (WGS) entry which is preliminary data.</text>
</comment>
<gene>
    <name evidence="1" type="ORF">LCGC14_0426950</name>
</gene>
<protein>
    <submittedName>
        <fullName evidence="1">Uncharacterized protein</fullName>
    </submittedName>
</protein>
<reference evidence="1" key="1">
    <citation type="journal article" date="2015" name="Nature">
        <title>Complex archaea that bridge the gap between prokaryotes and eukaryotes.</title>
        <authorList>
            <person name="Spang A."/>
            <person name="Saw J.H."/>
            <person name="Jorgensen S.L."/>
            <person name="Zaremba-Niedzwiedzka K."/>
            <person name="Martijn J."/>
            <person name="Lind A.E."/>
            <person name="van Eijk R."/>
            <person name="Schleper C."/>
            <person name="Guy L."/>
            <person name="Ettema T.J."/>
        </authorList>
    </citation>
    <scope>NUCLEOTIDE SEQUENCE</scope>
</reference>
<name>A0A0F9VYL8_9ZZZZ</name>
<organism evidence="1">
    <name type="scientific">marine sediment metagenome</name>
    <dbReference type="NCBI Taxonomy" id="412755"/>
    <lineage>
        <taxon>unclassified sequences</taxon>
        <taxon>metagenomes</taxon>
        <taxon>ecological metagenomes</taxon>
    </lineage>
</organism>
<sequence>MGDLKIKIEHLRPEGTPKDQTNFSTNCRIYDEDTGRAISAVQKLTIIYSATDFMPRATLEVVNFESVLEGIDATVEITQAGPECKRIDEMSITELVAALKWEAKQRWLTTRKAIDLSEELKDK</sequence>
<evidence type="ECO:0000313" key="1">
    <source>
        <dbReference type="EMBL" id="KKN70803.1"/>
    </source>
</evidence>
<dbReference type="EMBL" id="LAZR01000396">
    <property type="protein sequence ID" value="KKN70803.1"/>
    <property type="molecule type" value="Genomic_DNA"/>
</dbReference>